<dbReference type="STRING" id="36807.Mlaev_00009"/>
<dbReference type="PATRIC" id="fig|36807.3.peg.9"/>
<protein>
    <recommendedName>
        <fullName evidence="2">Activator of Hsp90 ATPase homologue 1/2-like C-terminal domain-containing protein</fullName>
    </recommendedName>
</protein>
<dbReference type="SUPFAM" id="SSF55961">
    <property type="entry name" value="Bet v1-like"/>
    <property type="match status" value="1"/>
</dbReference>
<gene>
    <name evidence="3" type="ORF">Mlaev_00009</name>
</gene>
<dbReference type="AlphaFoldDB" id="A0A150HIM4"/>
<dbReference type="InterPro" id="IPR023393">
    <property type="entry name" value="START-like_dom_sf"/>
</dbReference>
<dbReference type="Proteomes" id="UP000075357">
    <property type="component" value="Unassembled WGS sequence"/>
</dbReference>
<comment type="caution">
    <text evidence="3">The sequence shown here is derived from an EMBL/GenBank/DDBJ whole genome shotgun (WGS) entry which is preliminary data.</text>
</comment>
<accession>A0A150HIM4</accession>
<organism evidence="3 4">
    <name type="scientific">Microbacterium laevaniformans</name>
    <dbReference type="NCBI Taxonomy" id="36807"/>
    <lineage>
        <taxon>Bacteria</taxon>
        <taxon>Bacillati</taxon>
        <taxon>Actinomycetota</taxon>
        <taxon>Actinomycetes</taxon>
        <taxon>Micrococcales</taxon>
        <taxon>Microbacteriaceae</taxon>
        <taxon>Microbacterium</taxon>
    </lineage>
</organism>
<evidence type="ECO:0000313" key="3">
    <source>
        <dbReference type="EMBL" id="KXZ61966.1"/>
    </source>
</evidence>
<evidence type="ECO:0000259" key="2">
    <source>
        <dbReference type="Pfam" id="PF08327"/>
    </source>
</evidence>
<feature type="domain" description="Activator of Hsp90 ATPase homologue 1/2-like C-terminal" evidence="2">
    <location>
        <begin position="17"/>
        <end position="145"/>
    </location>
</feature>
<reference evidence="3 4" key="1">
    <citation type="submission" date="2016-01" db="EMBL/GenBank/DDBJ databases">
        <title>Draft genome sequences of Microbacterium laevaniformans LCDC 91-0039 and the type strain of Microbacterium hominis LCDC 84-209.</title>
        <authorList>
            <person name="Bernier A.-M."/>
            <person name="Bernard K."/>
        </authorList>
    </citation>
    <scope>NUCLEOTIDE SEQUENCE [LARGE SCALE GENOMIC DNA]</scope>
    <source>
        <strain evidence="3 4">LCDC 91-0039</strain>
    </source>
</reference>
<dbReference type="InterPro" id="IPR013538">
    <property type="entry name" value="ASHA1/2-like_C"/>
</dbReference>
<evidence type="ECO:0000313" key="4">
    <source>
        <dbReference type="Proteomes" id="UP000075357"/>
    </source>
</evidence>
<comment type="similarity">
    <text evidence="1">Belongs to the AHA1 family.</text>
</comment>
<dbReference type="Pfam" id="PF08327">
    <property type="entry name" value="AHSA1"/>
    <property type="match status" value="1"/>
</dbReference>
<dbReference type="Gene3D" id="3.30.530.20">
    <property type="match status" value="1"/>
</dbReference>
<dbReference type="CDD" id="cd07814">
    <property type="entry name" value="SRPBCC_CalC_Aha1-like"/>
    <property type="match status" value="1"/>
</dbReference>
<dbReference type="RefSeq" id="WP_061680920.1">
    <property type="nucleotide sequence ID" value="NZ_LRAD01000001.1"/>
</dbReference>
<keyword evidence="4" id="KW-1185">Reference proteome</keyword>
<evidence type="ECO:0000256" key="1">
    <source>
        <dbReference type="ARBA" id="ARBA00006817"/>
    </source>
</evidence>
<dbReference type="EMBL" id="LRAD01000001">
    <property type="protein sequence ID" value="KXZ61966.1"/>
    <property type="molecule type" value="Genomic_DNA"/>
</dbReference>
<proteinExistence type="inferred from homology"/>
<name>A0A150HIM4_9MICO</name>
<sequence>MTVEDLTTIRVDQFYPHPPAKVWRALTTPDLMSQWLMPNDFQAVAGHRFTFTAAPVEATNFSGTIACEVLEVRPPERLRITWRDADGTNPLDSTVTFHLHPEGHGTRLILEHSGFDPDDPGQQMARRMMSGGWRSHVLRRLGDLLNDPHVSG</sequence>